<dbReference type="RefSeq" id="WP_342113077.1">
    <property type="nucleotide sequence ID" value="NZ_JBCAUN010000001.1"/>
</dbReference>
<keyword evidence="3" id="KW-1185">Reference proteome</keyword>
<evidence type="ECO:0000313" key="2">
    <source>
        <dbReference type="EMBL" id="MEN1945005.1"/>
    </source>
</evidence>
<dbReference type="Proteomes" id="UP001425155">
    <property type="component" value="Unassembled WGS sequence"/>
</dbReference>
<dbReference type="InterPro" id="IPR011009">
    <property type="entry name" value="Kinase-like_dom_sf"/>
</dbReference>
<dbReference type="InterPro" id="IPR002575">
    <property type="entry name" value="Aminoglycoside_PTrfase"/>
</dbReference>
<evidence type="ECO:0000259" key="1">
    <source>
        <dbReference type="Pfam" id="PF01636"/>
    </source>
</evidence>
<sequence>MGGRDESWRANGLVFKPHRSTAELEWLETLPVTTSVRVARPVRSGDGRLVVDGWSAMPYLVGAHVPGRWRDIAEAGRSLSRELSEMIEPAWIRSRTDPWAEADRIAWEDQKLPKAAPRWLRALAERRTPVDRPGTLIHGDLTGNVLFEEGLSPAVIDLSLYFRPSEFAVAIIVVDAVCFEGAPTSTRHLLTDADTEQLLLRAILFRATTDLVRDHDVAEGPYTSAIALLKAER</sequence>
<comment type="caution">
    <text evidence="2">The sequence shown here is derived from an EMBL/GenBank/DDBJ whole genome shotgun (WGS) entry which is preliminary data.</text>
</comment>
<proteinExistence type="predicted"/>
<evidence type="ECO:0000313" key="3">
    <source>
        <dbReference type="Proteomes" id="UP001425155"/>
    </source>
</evidence>
<accession>A0ABU9VZ45</accession>
<gene>
    <name evidence="2" type="ORF">WJX64_00440</name>
</gene>
<reference evidence="2 3" key="1">
    <citation type="submission" date="2024-03" db="EMBL/GenBank/DDBJ databases">
        <title>YIM 134122 draft genome.</title>
        <authorList>
            <person name="Zuo S."/>
            <person name="Xiong L."/>
        </authorList>
    </citation>
    <scope>NUCLEOTIDE SEQUENCE [LARGE SCALE GENOMIC DNA]</scope>
    <source>
        <strain evidence="2 3">YIM 134122</strain>
    </source>
</reference>
<organism evidence="2 3">
    <name type="scientific">Leifsonia stereocauli</name>
    <dbReference type="NCBI Taxonomy" id="3134136"/>
    <lineage>
        <taxon>Bacteria</taxon>
        <taxon>Bacillati</taxon>
        <taxon>Actinomycetota</taxon>
        <taxon>Actinomycetes</taxon>
        <taxon>Micrococcales</taxon>
        <taxon>Microbacteriaceae</taxon>
        <taxon>Leifsonia</taxon>
    </lineage>
</organism>
<protein>
    <submittedName>
        <fullName evidence="2">Phosphotransferase</fullName>
    </submittedName>
</protein>
<dbReference type="Pfam" id="PF01636">
    <property type="entry name" value="APH"/>
    <property type="match status" value="1"/>
</dbReference>
<dbReference type="EMBL" id="JBCLVG010000001">
    <property type="protein sequence ID" value="MEN1945005.1"/>
    <property type="molecule type" value="Genomic_DNA"/>
</dbReference>
<dbReference type="SUPFAM" id="SSF56112">
    <property type="entry name" value="Protein kinase-like (PK-like)"/>
    <property type="match status" value="1"/>
</dbReference>
<name>A0ABU9VZ45_9MICO</name>
<feature type="domain" description="Aminoglycoside phosphotransferase" evidence="1">
    <location>
        <begin position="19"/>
        <end position="158"/>
    </location>
</feature>